<evidence type="ECO:0000313" key="1">
    <source>
        <dbReference type="EMBL" id="CPR18843.1"/>
    </source>
</evidence>
<reference evidence="2" key="1">
    <citation type="submission" date="2015-02" db="EMBL/GenBank/DDBJ databases">
        <authorList>
            <person name="Chooi Y.-H."/>
        </authorList>
    </citation>
    <scope>NUCLEOTIDE SEQUENCE [LARGE SCALE GENOMIC DNA]</scope>
    <source>
        <strain evidence="2">strain Y</strain>
    </source>
</reference>
<dbReference type="Proteomes" id="UP000033187">
    <property type="component" value="Chromosome 1"/>
</dbReference>
<proteinExistence type="predicted"/>
<dbReference type="KEGG" id="fiy:BN1229_v1_1891"/>
<dbReference type="KEGG" id="fil:BN1229_v1_1888"/>
<protein>
    <submittedName>
        <fullName evidence="1">Uncharacterized protein</fullName>
    </submittedName>
</protein>
<sequence>MRVALMSYVLYKRSMCVQFISHSETEDGQWQKFPISWFTAQRTTLASLSSKGSKPARTCSA</sequence>
<evidence type="ECO:0000313" key="2">
    <source>
        <dbReference type="Proteomes" id="UP000033187"/>
    </source>
</evidence>
<gene>
    <name evidence="1" type="ORF">YBN1229_v1_1891</name>
</gene>
<keyword evidence="2" id="KW-1185">Reference proteome</keyword>
<dbReference type="EMBL" id="LN829119">
    <property type="protein sequence ID" value="CPR18843.1"/>
    <property type="molecule type" value="Genomic_DNA"/>
</dbReference>
<name>A0A0D6JER5_9HYPH</name>
<dbReference type="AlphaFoldDB" id="A0A0D6JER5"/>
<accession>A0A0D6JER5</accession>
<organism evidence="1 2">
    <name type="scientific">Candidatus Filomicrobium marinum</name>
    <dbReference type="NCBI Taxonomy" id="1608628"/>
    <lineage>
        <taxon>Bacteria</taxon>
        <taxon>Pseudomonadati</taxon>
        <taxon>Pseudomonadota</taxon>
        <taxon>Alphaproteobacteria</taxon>
        <taxon>Hyphomicrobiales</taxon>
        <taxon>Hyphomicrobiaceae</taxon>
        <taxon>Filomicrobium</taxon>
    </lineage>
</organism>